<evidence type="ECO:0000256" key="1">
    <source>
        <dbReference type="ARBA" id="ARBA00023172"/>
    </source>
</evidence>
<evidence type="ECO:0000313" key="5">
    <source>
        <dbReference type="Proteomes" id="UP000037773"/>
    </source>
</evidence>
<dbReference type="PATRIC" id="fig|36816.3.peg.6654"/>
<dbReference type="CDD" id="cd00397">
    <property type="entry name" value="DNA_BRE_C"/>
    <property type="match status" value="1"/>
</dbReference>
<keyword evidence="5" id="KW-1185">Reference proteome</keyword>
<dbReference type="SUPFAM" id="SSF56349">
    <property type="entry name" value="DNA breaking-rejoining enzymes"/>
    <property type="match status" value="1"/>
</dbReference>
<dbReference type="GO" id="GO:0006310">
    <property type="term" value="P:DNA recombination"/>
    <property type="evidence" value="ECO:0007669"/>
    <property type="project" value="UniProtKB-KW"/>
</dbReference>
<dbReference type="Gene3D" id="1.10.443.10">
    <property type="entry name" value="Intergrase catalytic core"/>
    <property type="match status" value="1"/>
</dbReference>
<evidence type="ECO:0000256" key="2">
    <source>
        <dbReference type="SAM" id="MobiDB-lite"/>
    </source>
</evidence>
<proteinExistence type="predicted"/>
<dbReference type="InterPro" id="IPR011010">
    <property type="entry name" value="DNA_brk_join_enz"/>
</dbReference>
<reference evidence="4 5" key="1">
    <citation type="submission" date="2015-07" db="EMBL/GenBank/DDBJ databases">
        <authorList>
            <person name="Noorani M."/>
        </authorList>
    </citation>
    <scope>NUCLEOTIDE SEQUENCE [LARGE SCALE GENOMIC DNA]</scope>
    <source>
        <strain evidence="4 5">NRRL B-24567</strain>
    </source>
</reference>
<dbReference type="InterPro" id="IPR002104">
    <property type="entry name" value="Integrase_catalytic"/>
</dbReference>
<comment type="caution">
    <text evidence="4">The sequence shown here is derived from an EMBL/GenBank/DDBJ whole genome shotgun (WGS) entry which is preliminary data.</text>
</comment>
<accession>A0A0M8QH76</accession>
<feature type="region of interest" description="Disordered" evidence="2">
    <location>
        <begin position="76"/>
        <end position="138"/>
    </location>
</feature>
<protein>
    <recommendedName>
        <fullName evidence="3">Tyr recombinase domain-containing protein</fullName>
    </recommendedName>
</protein>
<dbReference type="PROSITE" id="PS51898">
    <property type="entry name" value="TYR_RECOMBINASE"/>
    <property type="match status" value="1"/>
</dbReference>
<evidence type="ECO:0000313" key="4">
    <source>
        <dbReference type="EMBL" id="KOT31775.1"/>
    </source>
</evidence>
<dbReference type="Pfam" id="PF00589">
    <property type="entry name" value="Phage_integrase"/>
    <property type="match status" value="1"/>
</dbReference>
<feature type="domain" description="Tyr recombinase" evidence="3">
    <location>
        <begin position="1"/>
        <end position="75"/>
    </location>
</feature>
<name>A0A0M8QH76_9ACTN</name>
<gene>
    <name evidence="4" type="ORF">ADK41_30750</name>
</gene>
<evidence type="ECO:0000259" key="3">
    <source>
        <dbReference type="PROSITE" id="PS51898"/>
    </source>
</evidence>
<dbReference type="AlphaFoldDB" id="A0A0M8QH76"/>
<dbReference type="GO" id="GO:0015074">
    <property type="term" value="P:DNA integration"/>
    <property type="evidence" value="ECO:0007669"/>
    <property type="project" value="InterPro"/>
</dbReference>
<dbReference type="Proteomes" id="UP000037773">
    <property type="component" value="Unassembled WGS sequence"/>
</dbReference>
<organism evidence="4 5">
    <name type="scientific">Streptomyces caelestis</name>
    <dbReference type="NCBI Taxonomy" id="36816"/>
    <lineage>
        <taxon>Bacteria</taxon>
        <taxon>Bacillati</taxon>
        <taxon>Actinomycetota</taxon>
        <taxon>Actinomycetes</taxon>
        <taxon>Kitasatosporales</taxon>
        <taxon>Streptomycetaceae</taxon>
        <taxon>Streptomyces</taxon>
    </lineage>
</organism>
<keyword evidence="1" id="KW-0233">DNA recombination</keyword>
<dbReference type="RefSeq" id="WP_030835815.1">
    <property type="nucleotide sequence ID" value="NZ_LGCN01000233.1"/>
</dbReference>
<dbReference type="GO" id="GO:0003677">
    <property type="term" value="F:DNA binding"/>
    <property type="evidence" value="ECO:0007669"/>
    <property type="project" value="InterPro"/>
</dbReference>
<dbReference type="InterPro" id="IPR013762">
    <property type="entry name" value="Integrase-like_cat_sf"/>
</dbReference>
<dbReference type="EMBL" id="LGCN01000233">
    <property type="protein sequence ID" value="KOT31775.1"/>
    <property type="molecule type" value="Genomic_DNA"/>
</dbReference>
<sequence>MISYWAMRRVMQRANEVLGTNRTLHDLRHTAASHMANGGTLTLVEVQGIMRHANIQTTSRYLTARVEEIFDEWWPSGERAGNWPTPPGGAGGRKPVPVLEVCTPMRYRSNGRPQLRATSEGGHGGGTLSEDTVPDTSE</sequence>